<proteinExistence type="predicted"/>
<keyword evidence="3" id="KW-1185">Reference proteome</keyword>
<sequence>MEVIQLVARWAQDQNGRKEDLGEETPDDKDSRKEKTEKDRILLTKAQAYAVIQLLERPYWSRLWIVQEISLSRKIDVWCGSMRVDFDAMATFLKSNPLYLPAGKNPDVAVRLLEHVNEAAEAMFHNHQINGDRSGTYSVVTSVAFFADNQCHDPRDKIYGLLGIIGGEHKITIDYSKSNLEVFVDVVNWWLMDKLEEPDDNRDDEGNLSSILDAGQSMGVIRRGKQRERITRWVEEHPDQPLSVGDMKELI</sequence>
<protein>
    <recommendedName>
        <fullName evidence="4">Heterokaryon incompatibility domain-containing protein</fullName>
    </recommendedName>
</protein>
<evidence type="ECO:0008006" key="4">
    <source>
        <dbReference type="Google" id="ProtNLM"/>
    </source>
</evidence>
<evidence type="ECO:0000313" key="3">
    <source>
        <dbReference type="Proteomes" id="UP000070700"/>
    </source>
</evidence>
<dbReference type="RefSeq" id="XP_018078370.1">
    <property type="nucleotide sequence ID" value="XM_018219118.1"/>
</dbReference>
<accession>A0A194XUL9</accession>
<dbReference type="PANTHER" id="PTHR24148">
    <property type="entry name" value="ANKYRIN REPEAT DOMAIN-CONTAINING PROTEIN 39 HOMOLOG-RELATED"/>
    <property type="match status" value="1"/>
</dbReference>
<dbReference type="EMBL" id="KQ947404">
    <property type="protein sequence ID" value="KUJ24015.1"/>
    <property type="molecule type" value="Genomic_DNA"/>
</dbReference>
<dbReference type="AlphaFoldDB" id="A0A194XUL9"/>
<dbReference type="OrthoDB" id="3553147at2759"/>
<dbReference type="InterPro" id="IPR052895">
    <property type="entry name" value="HetReg/Transcr_Mod"/>
</dbReference>
<evidence type="ECO:0000256" key="1">
    <source>
        <dbReference type="SAM" id="MobiDB-lite"/>
    </source>
</evidence>
<feature type="compositionally biased region" description="Basic and acidic residues" evidence="1">
    <location>
        <begin position="28"/>
        <end position="37"/>
    </location>
</feature>
<evidence type="ECO:0000313" key="2">
    <source>
        <dbReference type="EMBL" id="KUJ24015.1"/>
    </source>
</evidence>
<organism evidence="2 3">
    <name type="scientific">Mollisia scopiformis</name>
    <name type="common">Conifer needle endophyte fungus</name>
    <name type="synonym">Phialocephala scopiformis</name>
    <dbReference type="NCBI Taxonomy" id="149040"/>
    <lineage>
        <taxon>Eukaryota</taxon>
        <taxon>Fungi</taxon>
        <taxon>Dikarya</taxon>
        <taxon>Ascomycota</taxon>
        <taxon>Pezizomycotina</taxon>
        <taxon>Leotiomycetes</taxon>
        <taxon>Helotiales</taxon>
        <taxon>Mollisiaceae</taxon>
        <taxon>Mollisia</taxon>
    </lineage>
</organism>
<dbReference type="KEGG" id="psco:LY89DRAFT_727064"/>
<dbReference type="InParanoid" id="A0A194XUL9"/>
<feature type="region of interest" description="Disordered" evidence="1">
    <location>
        <begin position="15"/>
        <end position="37"/>
    </location>
</feature>
<dbReference type="GeneID" id="28828844"/>
<name>A0A194XUL9_MOLSC</name>
<gene>
    <name evidence="2" type="ORF">LY89DRAFT_727064</name>
</gene>
<reference evidence="2 3" key="1">
    <citation type="submission" date="2015-10" db="EMBL/GenBank/DDBJ databases">
        <title>Full genome of DAOMC 229536 Phialocephala scopiformis, a fungal endophyte of spruce producing the potent anti-insectan compound rugulosin.</title>
        <authorList>
            <consortium name="DOE Joint Genome Institute"/>
            <person name="Walker A.K."/>
            <person name="Frasz S.L."/>
            <person name="Seifert K.A."/>
            <person name="Miller J.D."/>
            <person name="Mondo S.J."/>
            <person name="Labutti K."/>
            <person name="Lipzen A."/>
            <person name="Dockter R."/>
            <person name="Kennedy M."/>
            <person name="Grigoriev I.V."/>
            <person name="Spatafora J.W."/>
        </authorList>
    </citation>
    <scope>NUCLEOTIDE SEQUENCE [LARGE SCALE GENOMIC DNA]</scope>
    <source>
        <strain evidence="2 3">CBS 120377</strain>
    </source>
</reference>
<dbReference type="PANTHER" id="PTHR24148:SF64">
    <property type="entry name" value="HETEROKARYON INCOMPATIBILITY DOMAIN-CONTAINING PROTEIN"/>
    <property type="match status" value="1"/>
</dbReference>
<dbReference type="Proteomes" id="UP000070700">
    <property type="component" value="Unassembled WGS sequence"/>
</dbReference>